<dbReference type="Pfam" id="PF08275">
    <property type="entry name" value="DNAG_N"/>
    <property type="match status" value="1"/>
</dbReference>
<keyword evidence="10 12" id="KW-0238">DNA-binding</keyword>
<keyword evidence="5 12" id="KW-0235">DNA replication</keyword>
<evidence type="ECO:0000256" key="15">
    <source>
        <dbReference type="SAM" id="Coils"/>
    </source>
</evidence>
<evidence type="ECO:0000259" key="16">
    <source>
        <dbReference type="PROSITE" id="PS50880"/>
    </source>
</evidence>
<comment type="domain">
    <text evidence="12">Contains an N-terminal zinc-binding domain, a central core domain that contains the primase activity, and a C-terminal DnaB-binding domain.</text>
</comment>
<protein>
    <recommendedName>
        <fullName evidence="12 13">DNA primase</fullName>
        <ecNumber evidence="12">2.7.7.101</ecNumber>
    </recommendedName>
</protein>
<keyword evidence="11 12" id="KW-0804">Transcription</keyword>
<dbReference type="SUPFAM" id="SSF57783">
    <property type="entry name" value="Zinc beta-ribbon"/>
    <property type="match status" value="1"/>
</dbReference>
<evidence type="ECO:0000256" key="7">
    <source>
        <dbReference type="ARBA" id="ARBA00022771"/>
    </source>
</evidence>
<dbReference type="EC" id="2.7.7.101" evidence="12"/>
<dbReference type="InterPro" id="IPR006171">
    <property type="entry name" value="TOPRIM_dom"/>
</dbReference>
<comment type="subunit">
    <text evidence="12">Monomer. Interacts with DnaB.</text>
</comment>
<dbReference type="InterPro" id="IPR050219">
    <property type="entry name" value="DnaG_primase"/>
</dbReference>
<dbReference type="PIRSF" id="PIRSF002811">
    <property type="entry name" value="DnaG"/>
    <property type="match status" value="1"/>
</dbReference>
<dbReference type="GO" id="GO:0000428">
    <property type="term" value="C:DNA-directed RNA polymerase complex"/>
    <property type="evidence" value="ECO:0007669"/>
    <property type="project" value="UniProtKB-KW"/>
</dbReference>
<dbReference type="SUPFAM" id="SSF56731">
    <property type="entry name" value="DNA primase core"/>
    <property type="match status" value="1"/>
</dbReference>
<keyword evidence="9" id="KW-0460">Magnesium</keyword>
<dbReference type="Gene3D" id="3.90.580.10">
    <property type="entry name" value="Zinc finger, CHC2-type domain"/>
    <property type="match status" value="1"/>
</dbReference>
<dbReference type="SMART" id="SM00493">
    <property type="entry name" value="TOPRIM"/>
    <property type="match status" value="1"/>
</dbReference>
<dbReference type="GO" id="GO:0005737">
    <property type="term" value="C:cytoplasm"/>
    <property type="evidence" value="ECO:0007669"/>
    <property type="project" value="TreeGrafter"/>
</dbReference>
<dbReference type="InterPro" id="IPR036977">
    <property type="entry name" value="DNA_primase_Znf_CHC2"/>
</dbReference>
<evidence type="ECO:0000256" key="4">
    <source>
        <dbReference type="ARBA" id="ARBA00022695"/>
    </source>
</evidence>
<dbReference type="PROSITE" id="PS50880">
    <property type="entry name" value="TOPRIM"/>
    <property type="match status" value="1"/>
</dbReference>
<keyword evidence="1 12" id="KW-0240">DNA-directed RNA polymerase</keyword>
<keyword evidence="6 12" id="KW-0479">Metal-binding</keyword>
<evidence type="ECO:0000256" key="11">
    <source>
        <dbReference type="ARBA" id="ARBA00023163"/>
    </source>
</evidence>
<name>A0A445MTL4_9BACT</name>
<dbReference type="FunFam" id="3.90.580.10:FF:000001">
    <property type="entry name" value="DNA primase"/>
    <property type="match status" value="1"/>
</dbReference>
<evidence type="ECO:0000256" key="5">
    <source>
        <dbReference type="ARBA" id="ARBA00022705"/>
    </source>
</evidence>
<evidence type="ECO:0000256" key="8">
    <source>
        <dbReference type="ARBA" id="ARBA00022833"/>
    </source>
</evidence>
<dbReference type="CDD" id="cd03364">
    <property type="entry name" value="TOPRIM_DnaG_primases"/>
    <property type="match status" value="1"/>
</dbReference>
<dbReference type="GO" id="GO:0003677">
    <property type="term" value="F:DNA binding"/>
    <property type="evidence" value="ECO:0007669"/>
    <property type="project" value="UniProtKB-KW"/>
</dbReference>
<dbReference type="GO" id="GO:0008270">
    <property type="term" value="F:zinc ion binding"/>
    <property type="evidence" value="ECO:0007669"/>
    <property type="project" value="UniProtKB-UniRule"/>
</dbReference>
<evidence type="ECO:0000256" key="2">
    <source>
        <dbReference type="ARBA" id="ARBA00022515"/>
    </source>
</evidence>
<evidence type="ECO:0000256" key="10">
    <source>
        <dbReference type="ARBA" id="ARBA00023125"/>
    </source>
</evidence>
<dbReference type="Pfam" id="PF10410">
    <property type="entry name" value="DnaB_bind"/>
    <property type="match status" value="1"/>
</dbReference>
<dbReference type="EMBL" id="OJIN01000061">
    <property type="protein sequence ID" value="SPD72808.1"/>
    <property type="molecule type" value="Genomic_DNA"/>
</dbReference>
<evidence type="ECO:0000256" key="9">
    <source>
        <dbReference type="ARBA" id="ARBA00022842"/>
    </source>
</evidence>
<dbReference type="GO" id="GO:1990077">
    <property type="term" value="C:primosome complex"/>
    <property type="evidence" value="ECO:0007669"/>
    <property type="project" value="UniProtKB-KW"/>
</dbReference>
<reference evidence="17" key="1">
    <citation type="submission" date="2018-01" db="EMBL/GenBank/DDBJ databases">
        <authorList>
            <person name="Regsiter A."/>
            <person name="William W."/>
        </authorList>
    </citation>
    <scope>NUCLEOTIDE SEQUENCE</scope>
    <source>
        <strain evidence="17">TRIP AH-1</strain>
    </source>
</reference>
<feature type="domain" description="Toprim" evidence="16">
    <location>
        <begin position="257"/>
        <end position="338"/>
    </location>
</feature>
<evidence type="ECO:0000256" key="3">
    <source>
        <dbReference type="ARBA" id="ARBA00022679"/>
    </source>
</evidence>
<keyword evidence="2 12" id="KW-0639">Primosome</keyword>
<dbReference type="SMART" id="SM00400">
    <property type="entry name" value="ZnF_CHCC"/>
    <property type="match status" value="1"/>
</dbReference>
<evidence type="ECO:0000256" key="14">
    <source>
        <dbReference type="PIRSR" id="PIRSR002811-1"/>
    </source>
</evidence>
<dbReference type="Gene3D" id="3.90.980.10">
    <property type="entry name" value="DNA primase, catalytic core, N-terminal domain"/>
    <property type="match status" value="1"/>
</dbReference>
<keyword evidence="4 12" id="KW-0548">Nucleotidyltransferase</keyword>
<dbReference type="InterPro" id="IPR006295">
    <property type="entry name" value="DNA_primase_DnaG"/>
</dbReference>
<comment type="function">
    <text evidence="12 13">RNA polymerase that catalyzes the synthesis of short RNA molecules used as primers for DNA polymerase during DNA replication.</text>
</comment>
<dbReference type="GO" id="GO:0003899">
    <property type="term" value="F:DNA-directed RNA polymerase activity"/>
    <property type="evidence" value="ECO:0007669"/>
    <property type="project" value="UniProtKB-UniRule"/>
</dbReference>
<evidence type="ECO:0000256" key="13">
    <source>
        <dbReference type="PIRNR" id="PIRNR002811"/>
    </source>
</evidence>
<evidence type="ECO:0000313" key="17">
    <source>
        <dbReference type="EMBL" id="SPD72808.1"/>
    </source>
</evidence>
<dbReference type="InterPro" id="IPR030846">
    <property type="entry name" value="DnaG_bac"/>
</dbReference>
<evidence type="ECO:0000256" key="6">
    <source>
        <dbReference type="ARBA" id="ARBA00022723"/>
    </source>
</evidence>
<dbReference type="InterPro" id="IPR002694">
    <property type="entry name" value="Znf_CHC2"/>
</dbReference>
<evidence type="ECO:0000256" key="12">
    <source>
        <dbReference type="HAMAP-Rule" id="MF_00974"/>
    </source>
</evidence>
<dbReference type="PANTHER" id="PTHR30313:SF2">
    <property type="entry name" value="DNA PRIMASE"/>
    <property type="match status" value="1"/>
</dbReference>
<dbReference type="Pfam" id="PF13155">
    <property type="entry name" value="Toprim_2"/>
    <property type="match status" value="1"/>
</dbReference>
<dbReference type="FunFam" id="3.90.980.10:FF:000001">
    <property type="entry name" value="DNA primase"/>
    <property type="match status" value="1"/>
</dbReference>
<organism evidence="17">
    <name type="scientific">uncultured Desulfobacterium sp</name>
    <dbReference type="NCBI Taxonomy" id="201089"/>
    <lineage>
        <taxon>Bacteria</taxon>
        <taxon>Pseudomonadati</taxon>
        <taxon>Thermodesulfobacteriota</taxon>
        <taxon>Desulfobacteria</taxon>
        <taxon>Desulfobacterales</taxon>
        <taxon>Desulfobacteriaceae</taxon>
        <taxon>Desulfobacterium</taxon>
        <taxon>environmental samples</taxon>
    </lineage>
</organism>
<dbReference type="InterPro" id="IPR019475">
    <property type="entry name" value="DNA_primase_DnaB-bd"/>
</dbReference>
<keyword evidence="8 12" id="KW-0862">Zinc</keyword>
<comment type="cofactor">
    <cofactor evidence="12 13 14">
        <name>Zn(2+)</name>
        <dbReference type="ChEBI" id="CHEBI:29105"/>
    </cofactor>
    <text evidence="12 13 14">Binds 1 zinc ion per monomer.</text>
</comment>
<gene>
    <name evidence="12 17" type="primary">dnaG</name>
    <name evidence="17" type="ORF">PITCH_A1530038</name>
</gene>
<dbReference type="InterPro" id="IPR013264">
    <property type="entry name" value="DNAG_N"/>
</dbReference>
<dbReference type="InterPro" id="IPR034151">
    <property type="entry name" value="TOPRIM_DnaG_bac"/>
</dbReference>
<dbReference type="Gene3D" id="3.40.1360.10">
    <property type="match status" value="1"/>
</dbReference>
<dbReference type="InterPro" id="IPR037068">
    <property type="entry name" value="DNA_primase_core_N_sf"/>
</dbReference>
<keyword evidence="15" id="KW-0175">Coiled coil</keyword>
<dbReference type="GO" id="GO:0006269">
    <property type="term" value="P:DNA replication, synthesis of primer"/>
    <property type="evidence" value="ECO:0007669"/>
    <property type="project" value="UniProtKB-UniRule"/>
</dbReference>
<evidence type="ECO:0000256" key="1">
    <source>
        <dbReference type="ARBA" id="ARBA00022478"/>
    </source>
</evidence>
<keyword evidence="3 12" id="KW-0808">Transferase</keyword>
<feature type="coiled-coil region" evidence="15">
    <location>
        <begin position="553"/>
        <end position="580"/>
    </location>
</feature>
<accession>A0A445MTL4</accession>
<proteinExistence type="inferred from homology"/>
<dbReference type="PANTHER" id="PTHR30313">
    <property type="entry name" value="DNA PRIMASE"/>
    <property type="match status" value="1"/>
</dbReference>
<comment type="catalytic activity">
    <reaction evidence="12">
        <text>ssDNA + n NTP = ssDNA/pppN(pN)n-1 hybrid + (n-1) diphosphate.</text>
        <dbReference type="EC" id="2.7.7.101"/>
    </reaction>
</comment>
<comment type="similarity">
    <text evidence="12 13">Belongs to the DnaG primase family.</text>
</comment>
<dbReference type="AlphaFoldDB" id="A0A445MTL4"/>
<keyword evidence="7 12" id="KW-0863">Zinc-finger</keyword>
<dbReference type="Pfam" id="PF01807">
    <property type="entry name" value="Zn_ribbon_DnaG"/>
    <property type="match status" value="1"/>
</dbReference>
<dbReference type="NCBIfam" id="TIGR01391">
    <property type="entry name" value="dnaG"/>
    <property type="match status" value="1"/>
</dbReference>
<dbReference type="HAMAP" id="MF_00974">
    <property type="entry name" value="DNA_primase_DnaG"/>
    <property type="match status" value="1"/>
</dbReference>
<sequence>MNYQSAKDEIKRTADVVQLIGQYVTLRKAGRNYVGLCPFHPEKAPSFTVNPERQTFHCFGCKKGGDIFVFWMEYHSTTFSEAIRDLAERYNITISGGYSATAEKEKAELRNALYRVTEIAADYFQRALQHPVRGRPGSEYFIKRGITDEIISEFRLGYAPNEWDGLIRVIKDRRIDINVGFQAGLIVQNERGGFYDRFRGRVIYPIIDQRQQVVGFGGRVLDDSLPKYMNSPETPIFHKGETLYGLNASFKAIREKGRAVIVEGYMDWLALVKHGLKEVVATLGTALTDRHVRKLKGYAKEAMVIFDSDSAGKSAALRSIHVFANEGLPARAVVLPEGHDPDSFVNQKGLESLNRFMNEAPLMFDFFLEQKMQEGNSDEAKADALKEILPALVEIKDFTLRSLYMRRVSERIGIREEALAVELDRLSRNVADTPKMVAEENLKSPSANKTLIRDLQLLNLLLNYPDTIPRLMECDCTNIISDSVIREIVDFMFEKYLLDGPVSHECLLDGLKSDACREQLREALHKPFIIYSDKDVEQAVDEFEEEVHQRRISESLKNAKGNLEAQNQLLKLKKQRATSRPRREYDG</sequence>
<feature type="zinc finger region" description="CHC2-type" evidence="12 14">
    <location>
        <begin position="37"/>
        <end position="61"/>
    </location>
</feature>